<dbReference type="Proteomes" id="UP000800093">
    <property type="component" value="Unassembled WGS sequence"/>
</dbReference>
<name>A0A9P4KHB2_9PLEO</name>
<evidence type="ECO:0000313" key="3">
    <source>
        <dbReference type="Proteomes" id="UP000800093"/>
    </source>
</evidence>
<dbReference type="InterPro" id="IPR010730">
    <property type="entry name" value="HET"/>
</dbReference>
<organism evidence="2 3">
    <name type="scientific">Lojkania enalia</name>
    <dbReference type="NCBI Taxonomy" id="147567"/>
    <lineage>
        <taxon>Eukaryota</taxon>
        <taxon>Fungi</taxon>
        <taxon>Dikarya</taxon>
        <taxon>Ascomycota</taxon>
        <taxon>Pezizomycotina</taxon>
        <taxon>Dothideomycetes</taxon>
        <taxon>Pleosporomycetidae</taxon>
        <taxon>Pleosporales</taxon>
        <taxon>Pleosporales incertae sedis</taxon>
        <taxon>Lojkania</taxon>
    </lineage>
</organism>
<dbReference type="AlphaFoldDB" id="A0A9P4KHB2"/>
<dbReference type="Pfam" id="PF06985">
    <property type="entry name" value="HET"/>
    <property type="match status" value="1"/>
</dbReference>
<evidence type="ECO:0000259" key="1">
    <source>
        <dbReference type="Pfam" id="PF06985"/>
    </source>
</evidence>
<accession>A0A9P4KHB2</accession>
<gene>
    <name evidence="2" type="ORF">CC78DRAFT_454772</name>
</gene>
<proteinExistence type="predicted"/>
<dbReference type="OrthoDB" id="5428863at2759"/>
<sequence length="323" mass="37511">MNDALSQPKEELTFSGRLIYSDTLNYALIRHWLSIERSDVEDEQSDSNLETISINLVDIESRVVIRWPRWKPAFVALSYVWGNIGGTARDFQDKHGEEQLPERCSRTIEDAITVTKNLGYRYLWVDLYCMSRDPAVRREQIAQMGVIYKSAPVTIIAPGEDADYGLPGVSRPRNPQIFYQSKDLCMISMQLDPLHDLESSKYSTRGWTYQEKLFAHRSLVFMDDQVFMESPEELYAESFFAPLRWRTQSAPWARDRQLQIHSDLFDEQQYFDKKGGMAQRTNGAFHGPGYIGLFQRHVQQYTRRALSYDSDALNAFQAVLEKF</sequence>
<dbReference type="PANTHER" id="PTHR33112">
    <property type="entry name" value="DOMAIN PROTEIN, PUTATIVE-RELATED"/>
    <property type="match status" value="1"/>
</dbReference>
<feature type="non-terminal residue" evidence="2">
    <location>
        <position position="323"/>
    </location>
</feature>
<reference evidence="3" key="1">
    <citation type="journal article" date="2020" name="Stud. Mycol.">
        <title>101 Dothideomycetes genomes: A test case for predicting lifestyles and emergence of pathogens.</title>
        <authorList>
            <person name="Haridas S."/>
            <person name="Albert R."/>
            <person name="Binder M."/>
            <person name="Bloem J."/>
            <person name="LaButti K."/>
            <person name="Salamov A."/>
            <person name="Andreopoulos B."/>
            <person name="Baker S."/>
            <person name="Barry K."/>
            <person name="Bills G."/>
            <person name="Bluhm B."/>
            <person name="Cannon C."/>
            <person name="Castanera R."/>
            <person name="Culley D."/>
            <person name="Daum C."/>
            <person name="Ezra D."/>
            <person name="Gonzalez J."/>
            <person name="Henrissat B."/>
            <person name="Kuo A."/>
            <person name="Liang C."/>
            <person name="Lipzen A."/>
            <person name="Lutzoni F."/>
            <person name="Magnuson J."/>
            <person name="Mondo S."/>
            <person name="Nolan M."/>
            <person name="Ohm R."/>
            <person name="Pangilinan J."/>
            <person name="Park H.-J."/>
            <person name="Ramirez L."/>
            <person name="Alfaro M."/>
            <person name="Sun H."/>
            <person name="Tritt A."/>
            <person name="Yoshinaga Y."/>
            <person name="Zwiers L.-H."/>
            <person name="Turgeon B."/>
            <person name="Goodwin S."/>
            <person name="Spatafora J."/>
            <person name="Crous P."/>
            <person name="Grigoriev I."/>
        </authorList>
    </citation>
    <scope>NUCLEOTIDE SEQUENCE [LARGE SCALE GENOMIC DNA]</scope>
    <source>
        <strain evidence="3">CBS 304.66</strain>
    </source>
</reference>
<keyword evidence="3" id="KW-1185">Reference proteome</keyword>
<evidence type="ECO:0000313" key="2">
    <source>
        <dbReference type="EMBL" id="KAF2268823.1"/>
    </source>
</evidence>
<dbReference type="EMBL" id="ML986585">
    <property type="protein sequence ID" value="KAF2268823.1"/>
    <property type="molecule type" value="Genomic_DNA"/>
</dbReference>
<protein>
    <submittedName>
        <fullName evidence="2">HET-domain-containing protein</fullName>
    </submittedName>
</protein>
<comment type="caution">
    <text evidence="2">The sequence shown here is derived from an EMBL/GenBank/DDBJ whole genome shotgun (WGS) entry which is preliminary data.</text>
</comment>
<feature type="domain" description="Heterokaryon incompatibility" evidence="1">
    <location>
        <begin position="74"/>
        <end position="211"/>
    </location>
</feature>
<dbReference type="PANTHER" id="PTHR33112:SF1">
    <property type="entry name" value="HETEROKARYON INCOMPATIBILITY DOMAIN-CONTAINING PROTEIN"/>
    <property type="match status" value="1"/>
</dbReference>